<dbReference type="AlphaFoldDB" id="A0A9N9I0F8"/>
<evidence type="ECO:0000313" key="1">
    <source>
        <dbReference type="EMBL" id="CAG8715022.1"/>
    </source>
</evidence>
<dbReference type="EMBL" id="CAJVPV010020543">
    <property type="protein sequence ID" value="CAG8715022.1"/>
    <property type="molecule type" value="Genomic_DNA"/>
</dbReference>
<proteinExistence type="predicted"/>
<feature type="non-terminal residue" evidence="1">
    <location>
        <position position="1"/>
    </location>
</feature>
<organism evidence="1 2">
    <name type="scientific">Acaulospora morrowiae</name>
    <dbReference type="NCBI Taxonomy" id="94023"/>
    <lineage>
        <taxon>Eukaryota</taxon>
        <taxon>Fungi</taxon>
        <taxon>Fungi incertae sedis</taxon>
        <taxon>Mucoromycota</taxon>
        <taxon>Glomeromycotina</taxon>
        <taxon>Glomeromycetes</taxon>
        <taxon>Diversisporales</taxon>
        <taxon>Acaulosporaceae</taxon>
        <taxon>Acaulospora</taxon>
    </lineage>
</organism>
<evidence type="ECO:0000313" key="2">
    <source>
        <dbReference type="Proteomes" id="UP000789342"/>
    </source>
</evidence>
<reference evidence="1" key="1">
    <citation type="submission" date="2021-06" db="EMBL/GenBank/DDBJ databases">
        <authorList>
            <person name="Kallberg Y."/>
            <person name="Tangrot J."/>
            <person name="Rosling A."/>
        </authorList>
    </citation>
    <scope>NUCLEOTIDE SEQUENCE</scope>
    <source>
        <strain evidence="1">CL551</strain>
    </source>
</reference>
<gene>
    <name evidence="1" type="ORF">AMORRO_LOCUS12946</name>
</gene>
<sequence length="148" mass="17215">AMETVRQRQQKHQSDAAAHRQWYINNSQLHKFILKFSEATDLPIESPGMYCSNGKMYIYDTQHELHHRTNAISNSNLNPAILEDIKAILDEVNFYSINFRYISNFPEEDIKNLSMLIHTNIPELDQRTHNVPTAPQVAEIWINNDVPP</sequence>
<feature type="non-terminal residue" evidence="1">
    <location>
        <position position="148"/>
    </location>
</feature>
<comment type="caution">
    <text evidence="1">The sequence shown here is derived from an EMBL/GenBank/DDBJ whole genome shotgun (WGS) entry which is preliminary data.</text>
</comment>
<protein>
    <submittedName>
        <fullName evidence="1">10286_t:CDS:1</fullName>
    </submittedName>
</protein>
<dbReference type="OrthoDB" id="2430440at2759"/>
<accession>A0A9N9I0F8</accession>
<name>A0A9N9I0F8_9GLOM</name>
<keyword evidence="2" id="KW-1185">Reference proteome</keyword>
<dbReference type="Proteomes" id="UP000789342">
    <property type="component" value="Unassembled WGS sequence"/>
</dbReference>